<evidence type="ECO:0000256" key="1">
    <source>
        <dbReference type="SAM" id="MobiDB-lite"/>
    </source>
</evidence>
<proteinExistence type="predicted"/>
<dbReference type="AlphaFoldDB" id="A0A7C8ZS92"/>
<name>A0A7C8ZS92_OPUST</name>
<protein>
    <submittedName>
        <fullName evidence="2">Uncharacterized protein</fullName>
    </submittedName>
</protein>
<accession>A0A7C8ZS92</accession>
<reference evidence="2" key="2">
    <citation type="submission" date="2020-07" db="EMBL/GenBank/DDBJ databases">
        <authorList>
            <person name="Vera ALvarez R."/>
            <person name="Arias-Moreno D.M."/>
            <person name="Jimenez-Jacinto V."/>
            <person name="Jimenez-Bremont J.F."/>
            <person name="Swaminathan K."/>
            <person name="Moose S.P."/>
            <person name="Guerrero-Gonzalez M.L."/>
            <person name="Marino-Ramirez L."/>
            <person name="Landsman D."/>
            <person name="Rodriguez-Kessler M."/>
            <person name="Delgado-Sanchez P."/>
        </authorList>
    </citation>
    <scope>NUCLEOTIDE SEQUENCE</scope>
    <source>
        <tissue evidence="2">Cladode</tissue>
    </source>
</reference>
<reference evidence="2" key="1">
    <citation type="journal article" date="2013" name="J. Plant Res.">
        <title>Effect of fungi and light on seed germination of three Opuntia species from semiarid lands of central Mexico.</title>
        <authorList>
            <person name="Delgado-Sanchez P."/>
            <person name="Jimenez-Bremont J.F."/>
            <person name="Guerrero-Gonzalez Mde L."/>
            <person name="Flores J."/>
        </authorList>
    </citation>
    <scope>NUCLEOTIDE SEQUENCE</scope>
    <source>
        <tissue evidence="2">Cladode</tissue>
    </source>
</reference>
<feature type="compositionally biased region" description="Pro residues" evidence="1">
    <location>
        <begin position="15"/>
        <end position="24"/>
    </location>
</feature>
<dbReference type="EMBL" id="GISG01158941">
    <property type="protein sequence ID" value="MBA4649191.1"/>
    <property type="molecule type" value="Transcribed_RNA"/>
</dbReference>
<evidence type="ECO:0000313" key="2">
    <source>
        <dbReference type="EMBL" id="MBA4649191.1"/>
    </source>
</evidence>
<sequence length="99" mass="10116">MVPFGTGENFVPALPTSPLPPPPTNSLTGCIPTLGNQSNPEYDHYNSGGNVNGSGIQKSGDVKVRNHSSKTGLLNLGSVGSNKGNACNVQLLGDVKIGN</sequence>
<feature type="region of interest" description="Disordered" evidence="1">
    <location>
        <begin position="1"/>
        <end position="66"/>
    </location>
</feature>
<organism evidence="2">
    <name type="scientific">Opuntia streptacantha</name>
    <name type="common">Prickly pear cactus</name>
    <name type="synonym">Opuntia cardona</name>
    <dbReference type="NCBI Taxonomy" id="393608"/>
    <lineage>
        <taxon>Eukaryota</taxon>
        <taxon>Viridiplantae</taxon>
        <taxon>Streptophyta</taxon>
        <taxon>Embryophyta</taxon>
        <taxon>Tracheophyta</taxon>
        <taxon>Spermatophyta</taxon>
        <taxon>Magnoliopsida</taxon>
        <taxon>eudicotyledons</taxon>
        <taxon>Gunneridae</taxon>
        <taxon>Pentapetalae</taxon>
        <taxon>Caryophyllales</taxon>
        <taxon>Cactineae</taxon>
        <taxon>Cactaceae</taxon>
        <taxon>Opuntioideae</taxon>
        <taxon>Opuntia</taxon>
    </lineage>
</organism>
<feature type="compositionally biased region" description="Polar residues" evidence="1">
    <location>
        <begin position="47"/>
        <end position="57"/>
    </location>
</feature>